<feature type="region of interest" description="Disordered" evidence="1">
    <location>
        <begin position="201"/>
        <end position="220"/>
    </location>
</feature>
<dbReference type="InParanoid" id="A0A1Q3C447"/>
<organism evidence="3 4">
    <name type="scientific">Cephalotus follicularis</name>
    <name type="common">Albany pitcher plant</name>
    <dbReference type="NCBI Taxonomy" id="3775"/>
    <lineage>
        <taxon>Eukaryota</taxon>
        <taxon>Viridiplantae</taxon>
        <taxon>Streptophyta</taxon>
        <taxon>Embryophyta</taxon>
        <taxon>Tracheophyta</taxon>
        <taxon>Spermatophyta</taxon>
        <taxon>Magnoliopsida</taxon>
        <taxon>eudicotyledons</taxon>
        <taxon>Gunneridae</taxon>
        <taxon>Pentapetalae</taxon>
        <taxon>rosids</taxon>
        <taxon>fabids</taxon>
        <taxon>Oxalidales</taxon>
        <taxon>Cephalotaceae</taxon>
        <taxon>Cephalotus</taxon>
    </lineage>
</organism>
<evidence type="ECO:0000313" key="4">
    <source>
        <dbReference type="Proteomes" id="UP000187406"/>
    </source>
</evidence>
<name>A0A1Q3C447_CEPFO</name>
<dbReference type="PANTHER" id="PTHR31286:SF165">
    <property type="entry name" value="DUF4283 DOMAIN-CONTAINING PROTEIN"/>
    <property type="match status" value="1"/>
</dbReference>
<evidence type="ECO:0000256" key="1">
    <source>
        <dbReference type="SAM" id="MobiDB-lite"/>
    </source>
</evidence>
<feature type="compositionally biased region" description="Basic and acidic residues" evidence="1">
    <location>
        <begin position="204"/>
        <end position="213"/>
    </location>
</feature>
<sequence length="231" mass="26485">WEYALVGICVGKKVLFKALHSVLSRKWAKARTFSIHTEENGIYVFKCASREVRDWILDNGPWDVSFSKVPVWVKLVNIPLEFWTPCGLSHHASVLGKPMHMDTAIGNRQIINFVRVCMEMEAINMFQGYIRDRRADDRVVDVKVEYSWKPMVCDHCMVFYHSTWACPVLAYTEHVCAKLKEKERNVGNVVPEAEGWVTKKSKGKEKVHLEHSPMEAPPGPSCDRVLLPANM</sequence>
<evidence type="ECO:0000313" key="3">
    <source>
        <dbReference type="EMBL" id="GAV74822.1"/>
    </source>
</evidence>
<feature type="non-terminal residue" evidence="3">
    <location>
        <position position="1"/>
    </location>
</feature>
<reference evidence="4" key="1">
    <citation type="submission" date="2016-04" db="EMBL/GenBank/DDBJ databases">
        <title>Cephalotus genome sequencing.</title>
        <authorList>
            <person name="Fukushima K."/>
            <person name="Hasebe M."/>
            <person name="Fang X."/>
        </authorList>
    </citation>
    <scope>NUCLEOTIDE SEQUENCE [LARGE SCALE GENOMIC DNA]</scope>
    <source>
        <strain evidence="4">cv. St1</strain>
    </source>
</reference>
<dbReference type="InterPro" id="IPR025558">
    <property type="entry name" value="DUF4283"/>
</dbReference>
<dbReference type="EMBL" id="BDDD01001278">
    <property type="protein sequence ID" value="GAV74822.1"/>
    <property type="molecule type" value="Genomic_DNA"/>
</dbReference>
<protein>
    <submittedName>
        <fullName evidence="3">DUF4283 domain-containing protein</fullName>
    </submittedName>
</protein>
<dbReference type="InterPro" id="IPR040256">
    <property type="entry name" value="At4g02000-like"/>
</dbReference>
<evidence type="ECO:0000259" key="2">
    <source>
        <dbReference type="Pfam" id="PF14111"/>
    </source>
</evidence>
<accession>A0A1Q3C447</accession>
<dbReference type="AlphaFoldDB" id="A0A1Q3C447"/>
<gene>
    <name evidence="3" type="ORF">CFOL_v3_18302</name>
</gene>
<proteinExistence type="predicted"/>
<dbReference type="Pfam" id="PF14111">
    <property type="entry name" value="DUF4283"/>
    <property type="match status" value="1"/>
</dbReference>
<feature type="domain" description="DUF4283" evidence="2">
    <location>
        <begin position="1"/>
        <end position="64"/>
    </location>
</feature>
<comment type="caution">
    <text evidence="3">The sequence shown here is derived from an EMBL/GenBank/DDBJ whole genome shotgun (WGS) entry which is preliminary data.</text>
</comment>
<keyword evidence="4" id="KW-1185">Reference proteome</keyword>
<dbReference type="PANTHER" id="PTHR31286">
    <property type="entry name" value="GLYCINE-RICH CELL WALL STRUCTURAL PROTEIN 1.8-LIKE"/>
    <property type="match status" value="1"/>
</dbReference>
<dbReference type="Proteomes" id="UP000187406">
    <property type="component" value="Unassembled WGS sequence"/>
</dbReference>